<keyword evidence="2" id="KW-0378">Hydrolase</keyword>
<feature type="compositionally biased region" description="Polar residues" evidence="3">
    <location>
        <begin position="445"/>
        <end position="463"/>
    </location>
</feature>
<feature type="region of interest" description="Disordered" evidence="3">
    <location>
        <begin position="1"/>
        <end position="29"/>
    </location>
</feature>
<sequence>MSSPRYAPRINTSTCSPLPTDKEEMEDDSLAHLPPLQSSSYIQLYEDLTDQPWHEIGNCDGAMGSSADVELMVEQVTSILSSRLKDLLARRCSSEELQKTAQKRKKAAAKAAKHTKKTAGNSSRHPRKKKTVDEKKESDTLDKIKEYYRRHSALREDIVESLRKYVRHIGLLYHDNPYHSFQHATHVTVSANKLLSMMLSVEDLGCYGDEEEKKKDKPKPAKLEKPSLRRRSTVAGLVASQQQLLHKVDGLAKGMKNLNTCEAAADRAHEATFGISSDPLLRFALVFSALIHDVDHRGVPNSTLVEEEDDLAIVHNDVSVAEQNSLRIAFSTLVSDEFKLLKNVIMPDKDARKSFRNAVIQVVLQTDISNTERMQVAQSRWNEAFPTTDDKQKTAPPEENKSSANPRRNLQLQRRSSSDRTLEISTDKESNGTTTEKESNGDLKIQQQWRSQSMDNSINASRRPQYQRFKRNSMHSTRTPYHKLVSPPPPRVDHLSLGIRKSLDFTGKIFEAYESTLEGTRKLRQDAVIHTLISVADVAHTMQSFTTFVKWNERLFRELLKAYHEERISWDPTDGWYNNQIGFYDAYILPLAEKIKKCGVFGGKSSVFLYFAMENKRRWAVEGSLITEEIVKRAANDMMMEYEEDSCSSSFSGDEEEDNGYEDEEEEDI</sequence>
<feature type="region of interest" description="Disordered" evidence="3">
    <location>
        <begin position="379"/>
        <end position="463"/>
    </location>
</feature>
<feature type="compositionally biased region" description="Basic and acidic residues" evidence="3">
    <location>
        <begin position="416"/>
        <end position="441"/>
    </location>
</feature>
<feature type="compositionally biased region" description="Basic and acidic residues" evidence="3">
    <location>
        <begin position="388"/>
        <end position="401"/>
    </location>
</feature>
<evidence type="ECO:0000256" key="3">
    <source>
        <dbReference type="SAM" id="MobiDB-lite"/>
    </source>
</evidence>
<reference evidence="5" key="1">
    <citation type="submission" date="2021-01" db="EMBL/GenBank/DDBJ databases">
        <authorList>
            <person name="Corre E."/>
            <person name="Pelletier E."/>
            <person name="Niang G."/>
            <person name="Scheremetjew M."/>
            <person name="Finn R."/>
            <person name="Kale V."/>
            <person name="Holt S."/>
            <person name="Cochrane G."/>
            <person name="Meng A."/>
            <person name="Brown T."/>
            <person name="Cohen L."/>
        </authorList>
    </citation>
    <scope>NUCLEOTIDE SEQUENCE</scope>
    <source>
        <strain evidence="5">GSO104</strain>
    </source>
</reference>
<dbReference type="EMBL" id="HBNS01053856">
    <property type="protein sequence ID" value="CAE4655535.1"/>
    <property type="molecule type" value="Transcribed_RNA"/>
</dbReference>
<feature type="region of interest" description="Disordered" evidence="3">
    <location>
        <begin position="474"/>
        <end position="493"/>
    </location>
</feature>
<dbReference type="SUPFAM" id="SSF109604">
    <property type="entry name" value="HD-domain/PDEase-like"/>
    <property type="match status" value="2"/>
</dbReference>
<evidence type="ECO:0000259" key="4">
    <source>
        <dbReference type="PROSITE" id="PS51845"/>
    </source>
</evidence>
<evidence type="ECO:0000313" key="5">
    <source>
        <dbReference type="EMBL" id="CAE4655535.1"/>
    </source>
</evidence>
<dbReference type="Gene3D" id="1.10.1300.10">
    <property type="entry name" value="3'5'-cyclic nucleotide phosphodiesterase, catalytic domain"/>
    <property type="match status" value="1"/>
</dbReference>
<protein>
    <recommendedName>
        <fullName evidence="4">PDEase domain-containing protein</fullName>
    </recommendedName>
</protein>
<accession>A0A7S4SVQ0</accession>
<organism evidence="5">
    <name type="scientific">Ditylum brightwellii</name>
    <dbReference type="NCBI Taxonomy" id="49249"/>
    <lineage>
        <taxon>Eukaryota</taxon>
        <taxon>Sar</taxon>
        <taxon>Stramenopiles</taxon>
        <taxon>Ochrophyta</taxon>
        <taxon>Bacillariophyta</taxon>
        <taxon>Mediophyceae</taxon>
        <taxon>Lithodesmiophycidae</taxon>
        <taxon>Lithodesmiales</taxon>
        <taxon>Lithodesmiaceae</taxon>
        <taxon>Ditylum</taxon>
    </lineage>
</organism>
<dbReference type="GO" id="GO:0046872">
    <property type="term" value="F:metal ion binding"/>
    <property type="evidence" value="ECO:0007669"/>
    <property type="project" value="UniProtKB-KW"/>
</dbReference>
<feature type="region of interest" description="Disordered" evidence="3">
    <location>
        <begin position="95"/>
        <end position="139"/>
    </location>
</feature>
<feature type="compositionally biased region" description="Basic residues" evidence="3">
    <location>
        <begin position="101"/>
        <end position="117"/>
    </location>
</feature>
<dbReference type="PROSITE" id="PS51845">
    <property type="entry name" value="PDEASE_I_2"/>
    <property type="match status" value="1"/>
</dbReference>
<dbReference type="GO" id="GO:0007165">
    <property type="term" value="P:signal transduction"/>
    <property type="evidence" value="ECO:0007669"/>
    <property type="project" value="InterPro"/>
</dbReference>
<dbReference type="Pfam" id="PF00233">
    <property type="entry name" value="PDEase_I"/>
    <property type="match status" value="1"/>
</dbReference>
<dbReference type="InterPro" id="IPR036971">
    <property type="entry name" value="PDEase_catalytic_dom_sf"/>
</dbReference>
<dbReference type="InterPro" id="IPR002073">
    <property type="entry name" value="PDEase_catalytic_dom"/>
</dbReference>
<evidence type="ECO:0000256" key="1">
    <source>
        <dbReference type="ARBA" id="ARBA00022723"/>
    </source>
</evidence>
<gene>
    <name evidence="5" type="ORF">DBRI00130_LOCUS39146</name>
</gene>
<dbReference type="AlphaFoldDB" id="A0A7S4SVQ0"/>
<feature type="compositionally biased region" description="Acidic residues" evidence="3">
    <location>
        <begin position="653"/>
        <end position="669"/>
    </location>
</feature>
<evidence type="ECO:0000256" key="2">
    <source>
        <dbReference type="ARBA" id="ARBA00022801"/>
    </source>
</evidence>
<keyword evidence="1" id="KW-0479">Metal-binding</keyword>
<dbReference type="GO" id="GO:0004114">
    <property type="term" value="F:3',5'-cyclic-nucleotide phosphodiesterase activity"/>
    <property type="evidence" value="ECO:0007669"/>
    <property type="project" value="InterPro"/>
</dbReference>
<feature type="domain" description="PDEase" evidence="4">
    <location>
        <begin position="93"/>
        <end position="370"/>
    </location>
</feature>
<feature type="region of interest" description="Disordered" evidence="3">
    <location>
        <begin position="643"/>
        <end position="669"/>
    </location>
</feature>
<dbReference type="PANTHER" id="PTHR11347">
    <property type="entry name" value="CYCLIC NUCLEOTIDE PHOSPHODIESTERASE"/>
    <property type="match status" value="1"/>
</dbReference>
<name>A0A7S4SVQ0_9STRA</name>
<proteinExistence type="predicted"/>